<dbReference type="Proteomes" id="UP000288716">
    <property type="component" value="Unassembled WGS sequence"/>
</dbReference>
<dbReference type="InterPro" id="IPR013083">
    <property type="entry name" value="Znf_RING/FYVE/PHD"/>
</dbReference>
<keyword evidence="2" id="KW-1185">Reference proteome</keyword>
<gene>
    <name evidence="1" type="ORF">B4U80_07535</name>
</gene>
<comment type="caution">
    <text evidence="1">The sequence shown here is derived from an EMBL/GenBank/DDBJ whole genome shotgun (WGS) entry which is preliminary data.</text>
</comment>
<dbReference type="VEuPathDB" id="VectorBase:LDEU012487"/>
<dbReference type="EMBL" id="NCKV01025022">
    <property type="protein sequence ID" value="RWS19553.1"/>
    <property type="molecule type" value="Genomic_DNA"/>
</dbReference>
<reference evidence="1 2" key="1">
    <citation type="journal article" date="2018" name="Gigascience">
        <title>Genomes of trombidid mites reveal novel predicted allergens and laterally-transferred genes associated with secondary metabolism.</title>
        <authorList>
            <person name="Dong X."/>
            <person name="Chaisiri K."/>
            <person name="Xia D."/>
            <person name="Armstrong S.D."/>
            <person name="Fang Y."/>
            <person name="Donnelly M.J."/>
            <person name="Kadowaki T."/>
            <person name="McGarry J.W."/>
            <person name="Darby A.C."/>
            <person name="Makepeace B.L."/>
        </authorList>
    </citation>
    <scope>NUCLEOTIDE SEQUENCE [LARGE SCALE GENOMIC DNA]</scope>
    <source>
        <strain evidence="1">UoL-UT</strain>
    </source>
</reference>
<dbReference type="AlphaFoldDB" id="A0A443RW07"/>
<proteinExistence type="predicted"/>
<dbReference type="SUPFAM" id="SSF57850">
    <property type="entry name" value="RING/U-box"/>
    <property type="match status" value="1"/>
</dbReference>
<organism evidence="1 2">
    <name type="scientific">Leptotrombidium deliense</name>
    <dbReference type="NCBI Taxonomy" id="299467"/>
    <lineage>
        <taxon>Eukaryota</taxon>
        <taxon>Metazoa</taxon>
        <taxon>Ecdysozoa</taxon>
        <taxon>Arthropoda</taxon>
        <taxon>Chelicerata</taxon>
        <taxon>Arachnida</taxon>
        <taxon>Acari</taxon>
        <taxon>Acariformes</taxon>
        <taxon>Trombidiformes</taxon>
        <taxon>Prostigmata</taxon>
        <taxon>Anystina</taxon>
        <taxon>Parasitengona</taxon>
        <taxon>Trombiculoidea</taxon>
        <taxon>Trombiculidae</taxon>
        <taxon>Leptotrombidium</taxon>
    </lineage>
</organism>
<dbReference type="Gene3D" id="3.30.40.10">
    <property type="entry name" value="Zinc/RING finger domain, C3HC4 (zinc finger)"/>
    <property type="match status" value="1"/>
</dbReference>
<evidence type="ECO:0000313" key="2">
    <source>
        <dbReference type="Proteomes" id="UP000288716"/>
    </source>
</evidence>
<evidence type="ECO:0008006" key="3">
    <source>
        <dbReference type="Google" id="ProtNLM"/>
    </source>
</evidence>
<sequence>MYHVKCVDVWFRNDNKQCPLCRNTVTDLESSSDSHYLPYAHLQHNESRPLLVVTYLLIF</sequence>
<evidence type="ECO:0000313" key="1">
    <source>
        <dbReference type="EMBL" id="RWS19553.1"/>
    </source>
</evidence>
<protein>
    <recommendedName>
        <fullName evidence="3">RING-type domain-containing protein</fullName>
    </recommendedName>
</protein>
<dbReference type="OrthoDB" id="8062037at2759"/>
<name>A0A443RW07_9ACAR</name>
<accession>A0A443RW07</accession>